<dbReference type="PANTHER" id="PTHR43420:SF44">
    <property type="entry name" value="ACETYLTRANSFERASE YPEA"/>
    <property type="match status" value="1"/>
</dbReference>
<gene>
    <name evidence="5" type="primary">rimI</name>
    <name evidence="5" type="ORF">FA707_03135</name>
</gene>
<reference evidence="5 6" key="1">
    <citation type="submission" date="2019-04" db="EMBL/GenBank/DDBJ databases">
        <title>Vagococcus sp. nov., isolated from faeces of yaks (Bos grunniens).</title>
        <authorList>
            <person name="Ge Y."/>
        </authorList>
    </citation>
    <scope>NUCLEOTIDE SEQUENCE [LARGE SCALE GENOMIC DNA]</scope>
    <source>
        <strain evidence="5 6">MN-17</strain>
    </source>
</reference>
<dbReference type="InterPro" id="IPR050680">
    <property type="entry name" value="YpeA/RimI_acetyltransf"/>
</dbReference>
<evidence type="ECO:0000256" key="1">
    <source>
        <dbReference type="ARBA" id="ARBA00005395"/>
    </source>
</evidence>
<dbReference type="PROSITE" id="PS51186">
    <property type="entry name" value="GNAT"/>
    <property type="match status" value="1"/>
</dbReference>
<evidence type="ECO:0000256" key="3">
    <source>
        <dbReference type="ARBA" id="ARBA00022679"/>
    </source>
</evidence>
<dbReference type="KEGG" id="vao:FA707_03135"/>
<dbReference type="InterPro" id="IPR000182">
    <property type="entry name" value="GNAT_dom"/>
</dbReference>
<organism evidence="5 6">
    <name type="scientific">Vagococcus zengguangii</name>
    <dbReference type="NCBI Taxonomy" id="2571750"/>
    <lineage>
        <taxon>Bacteria</taxon>
        <taxon>Bacillati</taxon>
        <taxon>Bacillota</taxon>
        <taxon>Bacilli</taxon>
        <taxon>Lactobacillales</taxon>
        <taxon>Enterococcaceae</taxon>
        <taxon>Vagococcus</taxon>
    </lineage>
</organism>
<keyword evidence="6" id="KW-1185">Reference proteome</keyword>
<name>A0A4D7CPG9_9ENTE</name>
<dbReference type="Proteomes" id="UP000298615">
    <property type="component" value="Chromosome"/>
</dbReference>
<dbReference type="InterPro" id="IPR016181">
    <property type="entry name" value="Acyl_CoA_acyltransferase"/>
</dbReference>
<protein>
    <submittedName>
        <fullName evidence="5">Ribosomal-protein-alanine N-acetyltransferase</fullName>
    </submittedName>
</protein>
<dbReference type="PANTHER" id="PTHR43420">
    <property type="entry name" value="ACETYLTRANSFERASE"/>
    <property type="match status" value="1"/>
</dbReference>
<dbReference type="SUPFAM" id="SSF55729">
    <property type="entry name" value="Acyl-CoA N-acyltransferases (Nat)"/>
    <property type="match status" value="1"/>
</dbReference>
<dbReference type="Gene3D" id="3.40.630.30">
    <property type="match status" value="1"/>
</dbReference>
<evidence type="ECO:0000313" key="5">
    <source>
        <dbReference type="EMBL" id="QCI86015.1"/>
    </source>
</evidence>
<proteinExistence type="inferred from homology"/>
<dbReference type="GO" id="GO:0008080">
    <property type="term" value="F:N-acetyltransferase activity"/>
    <property type="evidence" value="ECO:0007669"/>
    <property type="project" value="InterPro"/>
</dbReference>
<keyword evidence="4" id="KW-0012">Acyltransferase</keyword>
<accession>A0A4D7CPG9</accession>
<sequence length="185" mass="20798">MWKKSDLLKTVKRVIKQDHFMIQDTVAALTHITYRSVRLDEIKTLQAIQKTVYPDRAAWSRYAFLAELNGKHPVHYLVADCQGQLVGFGGIRIEESHAHVTNLAVLPELQGNGIGSELITQLLAFAEGYQVTSITLEVRASNEKAQRLYKSLGFKLSTTKNSYYRDGEDAYLMVLTKEVVGGHSD</sequence>
<dbReference type="NCBIfam" id="TIGR01575">
    <property type="entry name" value="rimI"/>
    <property type="match status" value="1"/>
</dbReference>
<dbReference type="InterPro" id="IPR006464">
    <property type="entry name" value="AcTrfase_RimI/Ard1"/>
</dbReference>
<dbReference type="AlphaFoldDB" id="A0A4D7CPG9"/>
<evidence type="ECO:0000256" key="2">
    <source>
        <dbReference type="ARBA" id="ARBA00022490"/>
    </source>
</evidence>
<dbReference type="CDD" id="cd04301">
    <property type="entry name" value="NAT_SF"/>
    <property type="match status" value="1"/>
</dbReference>
<evidence type="ECO:0000256" key="4">
    <source>
        <dbReference type="ARBA" id="ARBA00023315"/>
    </source>
</evidence>
<dbReference type="EMBL" id="CP039712">
    <property type="protein sequence ID" value="QCI86015.1"/>
    <property type="molecule type" value="Genomic_DNA"/>
</dbReference>
<keyword evidence="3 5" id="KW-0808">Transferase</keyword>
<comment type="similarity">
    <text evidence="1">Belongs to the acetyltransferase family. RimI subfamily.</text>
</comment>
<dbReference type="OrthoDB" id="9794566at2"/>
<dbReference type="Pfam" id="PF00583">
    <property type="entry name" value="Acetyltransf_1"/>
    <property type="match status" value="1"/>
</dbReference>
<dbReference type="RefSeq" id="WP_136952853.1">
    <property type="nucleotide sequence ID" value="NZ_CP039712.1"/>
</dbReference>
<evidence type="ECO:0000313" key="6">
    <source>
        <dbReference type="Proteomes" id="UP000298615"/>
    </source>
</evidence>
<keyword evidence="2" id="KW-0963">Cytoplasm</keyword>